<dbReference type="InterPro" id="IPR000182">
    <property type="entry name" value="GNAT_dom"/>
</dbReference>
<dbReference type="Gene3D" id="3.40.630.30">
    <property type="match status" value="1"/>
</dbReference>
<evidence type="ECO:0000313" key="4">
    <source>
        <dbReference type="EMBL" id="AZW18326.1"/>
    </source>
</evidence>
<evidence type="ECO:0000313" key="5">
    <source>
        <dbReference type="Proteomes" id="UP000282741"/>
    </source>
</evidence>
<dbReference type="SUPFAM" id="SSF55729">
    <property type="entry name" value="Acyl-CoA N-acyltransferases (Nat)"/>
    <property type="match status" value="1"/>
</dbReference>
<dbReference type="InterPro" id="IPR050832">
    <property type="entry name" value="Bact_Acetyltransf"/>
</dbReference>
<keyword evidence="1" id="KW-0808">Transferase</keyword>
<feature type="domain" description="N-acetyltransferase" evidence="3">
    <location>
        <begin position="3"/>
        <end position="150"/>
    </location>
</feature>
<dbReference type="PANTHER" id="PTHR43877">
    <property type="entry name" value="AMINOALKYLPHOSPHONATE N-ACETYLTRANSFERASE-RELATED-RELATED"/>
    <property type="match status" value="1"/>
</dbReference>
<dbReference type="PANTHER" id="PTHR43877:SF1">
    <property type="entry name" value="ACETYLTRANSFERASE"/>
    <property type="match status" value="1"/>
</dbReference>
<dbReference type="RefSeq" id="WP_029579569.1">
    <property type="nucleotide sequence ID" value="NZ_CP012076.1"/>
</dbReference>
<sequence length="168" mass="17666">MTLIFRTEIPTDAPAIEALTLAAFKQAPHTSHTEHLILRALRRTGRLTVSLVAQDGAQLVGHVALSPVRIGDGTPGWFGLGPISVLPARQRQGIGTQLMVRALATLRERGAAGCVLVGDPAYYARFGFTAMPQLHVAGVPPMYVLVHGLDGPIPAGEVSFDPAFAAAA</sequence>
<dbReference type="CDD" id="cd04301">
    <property type="entry name" value="NAT_SF"/>
    <property type="match status" value="1"/>
</dbReference>
<dbReference type="AlphaFoldDB" id="A0AAN1VGT8"/>
<gene>
    <name evidence="4" type="ORF">CS347_16925</name>
</gene>
<dbReference type="PROSITE" id="PS51186">
    <property type="entry name" value="GNAT"/>
    <property type="match status" value="1"/>
</dbReference>
<evidence type="ECO:0000256" key="1">
    <source>
        <dbReference type="ARBA" id="ARBA00022679"/>
    </source>
</evidence>
<name>A0AAN1VGT8_9BORD</name>
<dbReference type="EMBL" id="CP024172">
    <property type="protein sequence ID" value="AZW18326.1"/>
    <property type="molecule type" value="Genomic_DNA"/>
</dbReference>
<dbReference type="GeneID" id="92994213"/>
<dbReference type="Proteomes" id="UP000282741">
    <property type="component" value="Chromosome"/>
</dbReference>
<organism evidence="4 5">
    <name type="scientific">Bordetella hinzii</name>
    <dbReference type="NCBI Taxonomy" id="103855"/>
    <lineage>
        <taxon>Bacteria</taxon>
        <taxon>Pseudomonadati</taxon>
        <taxon>Pseudomonadota</taxon>
        <taxon>Betaproteobacteria</taxon>
        <taxon>Burkholderiales</taxon>
        <taxon>Alcaligenaceae</taxon>
        <taxon>Bordetella</taxon>
    </lineage>
</organism>
<dbReference type="Pfam" id="PF13527">
    <property type="entry name" value="Acetyltransf_9"/>
    <property type="match status" value="1"/>
</dbReference>
<keyword evidence="2" id="KW-0012">Acyltransferase</keyword>
<proteinExistence type="predicted"/>
<reference evidence="5" key="1">
    <citation type="submission" date="2017-10" db="EMBL/GenBank/DDBJ databases">
        <title>Whole genome sequencing of various Bordetella species.</title>
        <authorList>
            <person name="Weigand M.R."/>
            <person name="Loparev V."/>
            <person name="Peng Y."/>
            <person name="Bowden K.E."/>
            <person name="Tondella M.L."/>
            <person name="Williams M.M."/>
        </authorList>
    </citation>
    <scope>NUCLEOTIDE SEQUENCE [LARGE SCALE GENOMIC DNA]</scope>
    <source>
        <strain evidence="5">H720</strain>
    </source>
</reference>
<protein>
    <submittedName>
        <fullName evidence="4">N-acetyltransferase</fullName>
    </submittedName>
</protein>
<dbReference type="KEGG" id="bhz:ACR54_02796"/>
<dbReference type="GO" id="GO:0016747">
    <property type="term" value="F:acyltransferase activity, transferring groups other than amino-acyl groups"/>
    <property type="evidence" value="ECO:0007669"/>
    <property type="project" value="InterPro"/>
</dbReference>
<evidence type="ECO:0000256" key="2">
    <source>
        <dbReference type="ARBA" id="ARBA00023315"/>
    </source>
</evidence>
<evidence type="ECO:0000259" key="3">
    <source>
        <dbReference type="PROSITE" id="PS51186"/>
    </source>
</evidence>
<dbReference type="InterPro" id="IPR016181">
    <property type="entry name" value="Acyl_CoA_acyltransferase"/>
</dbReference>
<accession>A0AAN1VGT8</accession>